<accession>A0AAU7ZXB7</accession>
<name>A0AAU7ZXB7_9BACT</name>
<dbReference type="RefSeq" id="WP_353067434.1">
    <property type="nucleotide sequence ID" value="NZ_CP132942.1"/>
</dbReference>
<organism evidence="2">
    <name type="scientific">Tunturiibacter psychrotolerans</name>
    <dbReference type="NCBI Taxonomy" id="3069686"/>
    <lineage>
        <taxon>Bacteria</taxon>
        <taxon>Pseudomonadati</taxon>
        <taxon>Acidobacteriota</taxon>
        <taxon>Terriglobia</taxon>
        <taxon>Terriglobales</taxon>
        <taxon>Acidobacteriaceae</taxon>
        <taxon>Tunturiibacter</taxon>
    </lineage>
</organism>
<dbReference type="KEGG" id="tpsc:RBB77_11095"/>
<reference evidence="2" key="2">
    <citation type="journal article" date="2024" name="Environ. Microbiol.">
        <title>Genome analysis and description of Tunturibacter gen. nov. expands the diversity of Terriglobia in tundra soils.</title>
        <authorList>
            <person name="Messyasz A."/>
            <person name="Mannisto M.K."/>
            <person name="Kerkhof L.J."/>
            <person name="Haggblom M.M."/>
        </authorList>
    </citation>
    <scope>NUCLEOTIDE SEQUENCE</scope>
    <source>
        <strain evidence="2">X5P6</strain>
    </source>
</reference>
<gene>
    <name evidence="2" type="ORF">RBB77_11095</name>
</gene>
<sequence length="141" mass="15825">MMTPETLYRLAPPLIGLQFLALGWKVNREINVPNTERQTVIPLPDVINIMSLFATVGCLVVLPMVTESYYWLSRIVLGSGYVLIAFYPFTVAAHYRLWTREVPSRKTRDGANSPYVNREELLTSILSVLIAGVAATCMGKY</sequence>
<keyword evidence="1" id="KW-0812">Transmembrane</keyword>
<reference evidence="2" key="1">
    <citation type="submission" date="2023-08" db="EMBL/GenBank/DDBJ databases">
        <authorList>
            <person name="Messyasz A."/>
            <person name="Mannisto M.K."/>
            <person name="Kerkhof L.J."/>
            <person name="Haggblom M."/>
        </authorList>
    </citation>
    <scope>NUCLEOTIDE SEQUENCE</scope>
    <source>
        <strain evidence="2">X5P6</strain>
    </source>
</reference>
<protein>
    <submittedName>
        <fullName evidence="2">Uncharacterized protein</fullName>
    </submittedName>
</protein>
<evidence type="ECO:0000313" key="2">
    <source>
        <dbReference type="EMBL" id="XCB35414.1"/>
    </source>
</evidence>
<dbReference type="EMBL" id="CP132942">
    <property type="protein sequence ID" value="XCB35414.1"/>
    <property type="molecule type" value="Genomic_DNA"/>
</dbReference>
<feature type="transmembrane region" description="Helical" evidence="1">
    <location>
        <begin position="46"/>
        <end position="65"/>
    </location>
</feature>
<keyword evidence="1" id="KW-0472">Membrane</keyword>
<proteinExistence type="predicted"/>
<keyword evidence="1" id="KW-1133">Transmembrane helix</keyword>
<feature type="transmembrane region" description="Helical" evidence="1">
    <location>
        <begin position="72"/>
        <end position="95"/>
    </location>
</feature>
<dbReference type="AlphaFoldDB" id="A0AAU7ZXB7"/>
<evidence type="ECO:0000256" key="1">
    <source>
        <dbReference type="SAM" id="Phobius"/>
    </source>
</evidence>